<dbReference type="SUPFAM" id="SSF56672">
    <property type="entry name" value="DNA/RNA polymerases"/>
    <property type="match status" value="1"/>
</dbReference>
<organism evidence="3 4">
    <name type="scientific">Candidatus Burkholderia pumila</name>
    <dbReference type="NCBI Taxonomy" id="1090375"/>
    <lineage>
        <taxon>Bacteria</taxon>
        <taxon>Pseudomonadati</taxon>
        <taxon>Pseudomonadota</taxon>
        <taxon>Betaproteobacteria</taxon>
        <taxon>Burkholderiales</taxon>
        <taxon>Burkholderiaceae</taxon>
        <taxon>Burkholderia</taxon>
    </lineage>
</organism>
<comment type="similarity">
    <text evidence="1">Belongs to the bacterial reverse transcriptase family.</text>
</comment>
<accession>A0ABR5HN14</accession>
<dbReference type="Pfam" id="PF00078">
    <property type="entry name" value="RVT_1"/>
    <property type="match status" value="1"/>
</dbReference>
<feature type="domain" description="Reverse transcriptase" evidence="2">
    <location>
        <begin position="1"/>
        <end position="217"/>
    </location>
</feature>
<dbReference type="InterPro" id="IPR000477">
    <property type="entry name" value="RT_dom"/>
</dbReference>
<comment type="caution">
    <text evidence="3">The sequence shown here is derived from an EMBL/GenBank/DDBJ whole genome shotgun (WGS) entry which is preliminary data.</text>
</comment>
<keyword evidence="3" id="KW-0548">Nucleotidyltransferase</keyword>
<sequence length="254" mass="28982">MKWLIEVDVRGFFDNIDHDILLGLLARRIDDSLFIELIGTMLKAGCVEDWKFERTYSGTPQGGVISPLLANIYLHELDLFVEEMRASFDKGGKRRANPDYVSQSHKIVVLRKKIDAVCAEGADEAEIRTLFDRIKALKQDRQRLSSVDPMDPNFRRLRYCRYADDFLVGVIGSKADAFRIMADIQRFLADRLNLEVSPEKTGGRNASKGSPFLGFHVCAFIHIALGRNNGRASKDRWGTRRVLRRRPTRGNIKL</sequence>
<dbReference type="Proteomes" id="UP000242951">
    <property type="component" value="Unassembled WGS sequence"/>
</dbReference>
<dbReference type="EMBL" id="LELG01000049">
    <property type="protein sequence ID" value="KMQ80724.1"/>
    <property type="molecule type" value="Genomic_DNA"/>
</dbReference>
<keyword evidence="3" id="KW-0695">RNA-directed DNA polymerase</keyword>
<name>A0ABR5HN14_9BURK</name>
<dbReference type="InterPro" id="IPR043502">
    <property type="entry name" value="DNA/RNA_pol_sf"/>
</dbReference>
<keyword evidence="4" id="KW-1185">Reference proteome</keyword>
<evidence type="ECO:0000256" key="1">
    <source>
        <dbReference type="ARBA" id="ARBA00034120"/>
    </source>
</evidence>
<dbReference type="PANTHER" id="PTHR34047:SF8">
    <property type="entry name" value="PROTEIN YKFC"/>
    <property type="match status" value="1"/>
</dbReference>
<dbReference type="EC" id="2.7.7.49" evidence="3"/>
<evidence type="ECO:0000313" key="4">
    <source>
        <dbReference type="Proteomes" id="UP000242951"/>
    </source>
</evidence>
<proteinExistence type="inferred from homology"/>
<keyword evidence="3" id="KW-0808">Transferase</keyword>
<dbReference type="PROSITE" id="PS50878">
    <property type="entry name" value="RT_POL"/>
    <property type="match status" value="1"/>
</dbReference>
<gene>
    <name evidence="3" type="ORF">BPMI_02523c</name>
</gene>
<reference evidence="3 4" key="1">
    <citation type="submission" date="2015-06" db="EMBL/GenBank/DDBJ databases">
        <title>Comparative genomics of Burkholderia leaf nodule symbionts.</title>
        <authorList>
            <person name="Carlier A."/>
            <person name="Eberl L."/>
            <person name="Pinto-Carbo M."/>
        </authorList>
    </citation>
    <scope>NUCLEOTIDE SEQUENCE [LARGE SCALE GENOMIC DNA]</scope>
    <source>
        <strain evidence="3 4">UZHbot3</strain>
    </source>
</reference>
<dbReference type="PANTHER" id="PTHR34047">
    <property type="entry name" value="NUCLEAR INTRON MATURASE 1, MITOCHONDRIAL-RELATED"/>
    <property type="match status" value="1"/>
</dbReference>
<dbReference type="GO" id="GO:0003964">
    <property type="term" value="F:RNA-directed DNA polymerase activity"/>
    <property type="evidence" value="ECO:0007669"/>
    <property type="project" value="UniProtKB-KW"/>
</dbReference>
<dbReference type="CDD" id="cd01651">
    <property type="entry name" value="RT_G2_intron"/>
    <property type="match status" value="1"/>
</dbReference>
<protein>
    <submittedName>
        <fullName evidence="3">Retron-type RNA-directed DNA polymerase</fullName>
        <ecNumber evidence="3">2.7.7.49</ecNumber>
    </submittedName>
</protein>
<dbReference type="InterPro" id="IPR051083">
    <property type="entry name" value="GrpII_Intron_Splice-Mob/Def"/>
</dbReference>
<evidence type="ECO:0000259" key="2">
    <source>
        <dbReference type="PROSITE" id="PS50878"/>
    </source>
</evidence>
<evidence type="ECO:0000313" key="3">
    <source>
        <dbReference type="EMBL" id="KMQ80724.1"/>
    </source>
</evidence>